<evidence type="ECO:0000256" key="1">
    <source>
        <dbReference type="ARBA" id="ARBA00008140"/>
    </source>
</evidence>
<dbReference type="Gene3D" id="1.25.10.10">
    <property type="entry name" value="Leucine-rich Repeat Variant"/>
    <property type="match status" value="1"/>
</dbReference>
<dbReference type="Pfam" id="PF08324">
    <property type="entry name" value="PUL"/>
    <property type="match status" value="1"/>
</dbReference>
<reference evidence="8" key="1">
    <citation type="journal article" date="2020" name="Stud. Mycol.">
        <title>101 Dothideomycetes genomes: a test case for predicting lifestyles and emergence of pathogens.</title>
        <authorList>
            <person name="Haridas S."/>
            <person name="Albert R."/>
            <person name="Binder M."/>
            <person name="Bloem J."/>
            <person name="Labutti K."/>
            <person name="Salamov A."/>
            <person name="Andreopoulos B."/>
            <person name="Baker S."/>
            <person name="Barry K."/>
            <person name="Bills G."/>
            <person name="Bluhm B."/>
            <person name="Cannon C."/>
            <person name="Castanera R."/>
            <person name="Culley D."/>
            <person name="Daum C."/>
            <person name="Ezra D."/>
            <person name="Gonzalez J."/>
            <person name="Henrissat B."/>
            <person name="Kuo A."/>
            <person name="Liang C."/>
            <person name="Lipzen A."/>
            <person name="Lutzoni F."/>
            <person name="Magnuson J."/>
            <person name="Mondo S."/>
            <person name="Nolan M."/>
            <person name="Ohm R."/>
            <person name="Pangilinan J."/>
            <person name="Park H.-J."/>
            <person name="Ramirez L."/>
            <person name="Alfaro M."/>
            <person name="Sun H."/>
            <person name="Tritt A."/>
            <person name="Yoshinaga Y."/>
            <person name="Zwiers L.-H."/>
            <person name="Turgeon B."/>
            <person name="Goodwin S."/>
            <person name="Spatafora J."/>
            <person name="Crous P."/>
            <person name="Grigoriev I."/>
        </authorList>
    </citation>
    <scope>NUCLEOTIDE SEQUENCE</scope>
    <source>
        <strain evidence="8">ATCC 36951</strain>
    </source>
</reference>
<name>A0A6A6CML2_ZASCE</name>
<dbReference type="InterPro" id="IPR013535">
    <property type="entry name" value="PUL_dom"/>
</dbReference>
<dbReference type="InterPro" id="IPR008580">
    <property type="entry name" value="PPPDE_dom"/>
</dbReference>
<dbReference type="PANTHER" id="PTHR12378:SF7">
    <property type="entry name" value="DESUMOYLATING ISOPEPTIDASE 1"/>
    <property type="match status" value="1"/>
</dbReference>
<dbReference type="Pfam" id="PF00085">
    <property type="entry name" value="Thioredoxin"/>
    <property type="match status" value="1"/>
</dbReference>
<dbReference type="InterPro" id="IPR016024">
    <property type="entry name" value="ARM-type_fold"/>
</dbReference>
<comment type="similarity">
    <text evidence="1">Belongs to the DeSI family.</text>
</comment>
<dbReference type="SUPFAM" id="SSF48371">
    <property type="entry name" value="ARM repeat"/>
    <property type="match status" value="1"/>
</dbReference>
<evidence type="ECO:0000259" key="6">
    <source>
        <dbReference type="PROSITE" id="PS51396"/>
    </source>
</evidence>
<dbReference type="CDD" id="cd02947">
    <property type="entry name" value="TRX_family"/>
    <property type="match status" value="1"/>
</dbReference>
<dbReference type="GO" id="GO:0070646">
    <property type="term" value="P:protein modification by small protein removal"/>
    <property type="evidence" value="ECO:0007669"/>
    <property type="project" value="TreeGrafter"/>
</dbReference>
<keyword evidence="2" id="KW-0645">Protease</keyword>
<evidence type="ECO:0000256" key="3">
    <source>
        <dbReference type="ARBA" id="ARBA00022801"/>
    </source>
</evidence>
<dbReference type="InterPro" id="IPR036249">
    <property type="entry name" value="Thioredoxin-like_sf"/>
</dbReference>
<protein>
    <recommendedName>
        <fullName evidence="10">Thioredoxin domain-containing protein</fullName>
    </recommendedName>
</protein>
<dbReference type="Proteomes" id="UP000799537">
    <property type="component" value="Unassembled WGS sequence"/>
</dbReference>
<dbReference type="SUPFAM" id="SSF52833">
    <property type="entry name" value="Thioredoxin-like"/>
    <property type="match status" value="1"/>
</dbReference>
<dbReference type="PANTHER" id="PTHR12378">
    <property type="entry name" value="DESUMOYLATING ISOPEPTIDASE"/>
    <property type="match status" value="1"/>
</dbReference>
<sequence length="583" mass="63718">MEVQLYVYDLTRGMAKAMSQQLLGIHIEAVYHTSLVFDGIEYFFGAGIQTCYAGTTHHGKPIEVVPMGTTQLPMETILDYLESLKEIYTPESYDLFAHNCNNFTNDFAMFLVGRGIPEHIKSLPRRVLDTPFGQMLKPQIDASMRSITQAEVPVENRPQASGSGTSSAAARSKQVPPATNGESLAPSLRYGKVVNPLSLNAVQEYLAEASDAVVTIFFTSATCAPCKLAYPMFDNLAEQHPNALFAKVDISEAQDVAMRYQIRATPTFITFSKGAKQDEWSGADPQLLKVNVERVINETFPPHRHLTLKVPTLQFGSMRPITYAKVPPLDKLTTKLGNAASQPEFAELRTFVEKRSDSPKDAPVPDLHKISGTFTSSVLSLPVEIRFAAVDLLRCAMIDPRVSGYFAEENKPKTIPALVNHVNNLKDCPHNLRLVTIHLACNVFASPLFVRELLTAEDDSIAQLIQLITSSLLDATHPTARIAAASLAFNLATSNYRTRREEGQDALAEAEQVELAASLLETLSEEENPDATKALLLALGYLVYCAPEGGELFDLCAALDAKGKVEACKVEGGIAKEVASLLS</sequence>
<gene>
    <name evidence="8" type="ORF">M409DRAFT_53565</name>
</gene>
<keyword evidence="9" id="KW-1185">Reference proteome</keyword>
<feature type="domain" description="PUL" evidence="6">
    <location>
        <begin position="298"/>
        <end position="583"/>
    </location>
</feature>
<dbReference type="GO" id="GO:0006508">
    <property type="term" value="P:proteolysis"/>
    <property type="evidence" value="ECO:0007669"/>
    <property type="project" value="UniProtKB-KW"/>
</dbReference>
<evidence type="ECO:0000259" key="7">
    <source>
        <dbReference type="PROSITE" id="PS51858"/>
    </source>
</evidence>
<proteinExistence type="inferred from homology"/>
<dbReference type="PROSITE" id="PS51352">
    <property type="entry name" value="THIOREDOXIN_2"/>
    <property type="match status" value="1"/>
</dbReference>
<keyword evidence="3" id="KW-0378">Hydrolase</keyword>
<dbReference type="GO" id="GO:0008233">
    <property type="term" value="F:peptidase activity"/>
    <property type="evidence" value="ECO:0007669"/>
    <property type="project" value="UniProtKB-KW"/>
</dbReference>
<feature type="compositionally biased region" description="Low complexity" evidence="4">
    <location>
        <begin position="160"/>
        <end position="170"/>
    </location>
</feature>
<dbReference type="EMBL" id="ML993591">
    <property type="protein sequence ID" value="KAF2168281.1"/>
    <property type="molecule type" value="Genomic_DNA"/>
</dbReference>
<dbReference type="GeneID" id="54565682"/>
<organism evidence="8 9">
    <name type="scientific">Zasmidium cellare ATCC 36951</name>
    <dbReference type="NCBI Taxonomy" id="1080233"/>
    <lineage>
        <taxon>Eukaryota</taxon>
        <taxon>Fungi</taxon>
        <taxon>Dikarya</taxon>
        <taxon>Ascomycota</taxon>
        <taxon>Pezizomycotina</taxon>
        <taxon>Dothideomycetes</taxon>
        <taxon>Dothideomycetidae</taxon>
        <taxon>Mycosphaerellales</taxon>
        <taxon>Mycosphaerellaceae</taxon>
        <taxon>Zasmidium</taxon>
    </lineage>
</organism>
<dbReference type="SMART" id="SM01179">
    <property type="entry name" value="DUF862"/>
    <property type="match status" value="1"/>
</dbReference>
<feature type="domain" description="PPPDE" evidence="7">
    <location>
        <begin position="1"/>
        <end position="141"/>
    </location>
</feature>
<evidence type="ECO:0000256" key="2">
    <source>
        <dbReference type="ARBA" id="ARBA00022670"/>
    </source>
</evidence>
<dbReference type="InterPro" id="IPR042266">
    <property type="entry name" value="PPPDE_sf"/>
</dbReference>
<evidence type="ECO:0000313" key="9">
    <source>
        <dbReference type="Proteomes" id="UP000799537"/>
    </source>
</evidence>
<evidence type="ECO:0008006" key="10">
    <source>
        <dbReference type="Google" id="ProtNLM"/>
    </source>
</evidence>
<dbReference type="InterPro" id="IPR013766">
    <property type="entry name" value="Thioredoxin_domain"/>
</dbReference>
<dbReference type="AlphaFoldDB" id="A0A6A6CML2"/>
<dbReference type="Gene3D" id="3.40.30.10">
    <property type="entry name" value="Glutaredoxin"/>
    <property type="match status" value="1"/>
</dbReference>
<dbReference type="PROSITE" id="PS51858">
    <property type="entry name" value="PPPDE"/>
    <property type="match status" value="1"/>
</dbReference>
<accession>A0A6A6CML2</accession>
<dbReference type="Gene3D" id="3.90.1720.30">
    <property type="entry name" value="PPPDE domains"/>
    <property type="match status" value="1"/>
</dbReference>
<dbReference type="PROSITE" id="PS51396">
    <property type="entry name" value="PUL"/>
    <property type="match status" value="1"/>
</dbReference>
<evidence type="ECO:0000259" key="5">
    <source>
        <dbReference type="PROSITE" id="PS51352"/>
    </source>
</evidence>
<evidence type="ECO:0000313" key="8">
    <source>
        <dbReference type="EMBL" id="KAF2168281.1"/>
    </source>
</evidence>
<dbReference type="Pfam" id="PF05903">
    <property type="entry name" value="Peptidase_C97"/>
    <property type="match status" value="1"/>
</dbReference>
<dbReference type="OrthoDB" id="21221at2759"/>
<evidence type="ECO:0000256" key="4">
    <source>
        <dbReference type="SAM" id="MobiDB-lite"/>
    </source>
</evidence>
<dbReference type="RefSeq" id="XP_033669170.1">
    <property type="nucleotide sequence ID" value="XM_033812410.1"/>
</dbReference>
<feature type="domain" description="Thioredoxin" evidence="5">
    <location>
        <begin position="164"/>
        <end position="341"/>
    </location>
</feature>
<dbReference type="InterPro" id="IPR011989">
    <property type="entry name" value="ARM-like"/>
</dbReference>
<feature type="region of interest" description="Disordered" evidence="4">
    <location>
        <begin position="153"/>
        <end position="183"/>
    </location>
</feature>